<dbReference type="SUPFAM" id="SSF50129">
    <property type="entry name" value="GroES-like"/>
    <property type="match status" value="1"/>
</dbReference>
<reference evidence="3 4" key="1">
    <citation type="submission" date="2016-11" db="EMBL/GenBank/DDBJ databases">
        <title>Trade-off between light-utilization and light-protection in marine flavobacteria.</title>
        <authorList>
            <person name="Kumagai Y."/>
        </authorList>
    </citation>
    <scope>NUCLEOTIDE SEQUENCE [LARGE SCALE GENOMIC DNA]</scope>
    <source>
        <strain evidence="3 4">NBRC 107125</strain>
    </source>
</reference>
<dbReference type="PANTHER" id="PTHR43205:SF7">
    <property type="entry name" value="PROSTAGLANDIN REDUCTASE 1"/>
    <property type="match status" value="1"/>
</dbReference>
<dbReference type="InterPro" id="IPR036291">
    <property type="entry name" value="NAD(P)-bd_dom_sf"/>
</dbReference>
<keyword evidence="4" id="KW-1185">Reference proteome</keyword>
<dbReference type="InterPro" id="IPR020843">
    <property type="entry name" value="ER"/>
</dbReference>
<dbReference type="SMART" id="SM00829">
    <property type="entry name" value="PKS_ER"/>
    <property type="match status" value="1"/>
</dbReference>
<dbReference type="AlphaFoldDB" id="A0A1X9NEN1"/>
<dbReference type="Proteomes" id="UP000193450">
    <property type="component" value="Chromosome"/>
</dbReference>
<dbReference type="Pfam" id="PF16884">
    <property type="entry name" value="ADH_N_2"/>
    <property type="match status" value="1"/>
</dbReference>
<dbReference type="GO" id="GO:0016628">
    <property type="term" value="F:oxidoreductase activity, acting on the CH-CH group of donors, NAD or NADP as acceptor"/>
    <property type="evidence" value="ECO:0007669"/>
    <property type="project" value="InterPro"/>
</dbReference>
<feature type="domain" description="Enoyl reductase (ER)" evidence="2">
    <location>
        <begin position="17"/>
        <end position="333"/>
    </location>
</feature>
<dbReference type="Gene3D" id="3.90.180.10">
    <property type="entry name" value="Medium-chain alcohol dehydrogenases, catalytic domain"/>
    <property type="match status" value="1"/>
</dbReference>
<evidence type="ECO:0000259" key="2">
    <source>
        <dbReference type="SMART" id="SM00829"/>
    </source>
</evidence>
<dbReference type="InterPro" id="IPR041694">
    <property type="entry name" value="ADH_N_2"/>
</dbReference>
<dbReference type="SUPFAM" id="SSF51735">
    <property type="entry name" value="NAD(P)-binding Rossmann-fold domains"/>
    <property type="match status" value="1"/>
</dbReference>
<dbReference type="EMBL" id="CP019343">
    <property type="protein sequence ID" value="ARN75631.1"/>
    <property type="molecule type" value="Genomic_DNA"/>
</dbReference>
<name>A0A1X9NEN1_9GAMM</name>
<keyword evidence="1" id="KW-0560">Oxidoreductase</keyword>
<organism evidence="3 4">
    <name type="scientific">Oceanicoccus sagamiensis</name>
    <dbReference type="NCBI Taxonomy" id="716816"/>
    <lineage>
        <taxon>Bacteria</taxon>
        <taxon>Pseudomonadati</taxon>
        <taxon>Pseudomonadota</taxon>
        <taxon>Gammaproteobacteria</taxon>
        <taxon>Cellvibrionales</taxon>
        <taxon>Spongiibacteraceae</taxon>
        <taxon>Oceanicoccus</taxon>
    </lineage>
</organism>
<dbReference type="OrthoDB" id="9805663at2"/>
<dbReference type="InterPro" id="IPR011032">
    <property type="entry name" value="GroES-like_sf"/>
</dbReference>
<evidence type="ECO:0000256" key="1">
    <source>
        <dbReference type="ARBA" id="ARBA00023002"/>
    </source>
</evidence>
<gene>
    <name evidence="3" type="ORF">BST96_16870</name>
</gene>
<evidence type="ECO:0000313" key="3">
    <source>
        <dbReference type="EMBL" id="ARN75631.1"/>
    </source>
</evidence>
<dbReference type="FunFam" id="3.40.50.720:FF:000121">
    <property type="entry name" value="Prostaglandin reductase 2"/>
    <property type="match status" value="1"/>
</dbReference>
<dbReference type="InterPro" id="IPR045010">
    <property type="entry name" value="MDR_fam"/>
</dbReference>
<proteinExistence type="predicted"/>
<dbReference type="CDD" id="cd05288">
    <property type="entry name" value="PGDH"/>
    <property type="match status" value="1"/>
</dbReference>
<protein>
    <submittedName>
        <fullName evidence="3">NADP-dependent oxidoreductase</fullName>
    </submittedName>
</protein>
<dbReference type="Pfam" id="PF00107">
    <property type="entry name" value="ADH_zinc_N"/>
    <property type="match status" value="1"/>
</dbReference>
<dbReference type="InterPro" id="IPR013149">
    <property type="entry name" value="ADH-like_C"/>
</dbReference>
<dbReference type="KEGG" id="osg:BST96_16870"/>
<dbReference type="PANTHER" id="PTHR43205">
    <property type="entry name" value="PROSTAGLANDIN REDUCTASE"/>
    <property type="match status" value="1"/>
</dbReference>
<dbReference type="STRING" id="716816.BST96_16870"/>
<accession>A0A1X9NEN1</accession>
<dbReference type="Gene3D" id="3.40.50.720">
    <property type="entry name" value="NAD(P)-binding Rossmann-like Domain"/>
    <property type="match status" value="1"/>
</dbReference>
<dbReference type="RefSeq" id="WP_085759817.1">
    <property type="nucleotide sequence ID" value="NZ_CP019343.1"/>
</dbReference>
<evidence type="ECO:0000313" key="4">
    <source>
        <dbReference type="Proteomes" id="UP000193450"/>
    </source>
</evidence>
<sequence>MTDLINRQYYLAQRPASVPTSEDVPARDVPVAEPAEGMAVIKNMFISLDPAIRGWMGDDPNYIEPIAINDAVRSSVIGRVVKSNSPELAVGDAVMSLGAWEAYTTGPAVAMNKLDESAGLPLSNFLSVLGPTGLTAFFGILDVGKPKAGETVLVSAAAGAVGSVVGQIAKIKGCRVVGMAGSDDKCAWLKDDLGFDEVINYKTCGDYGDAIRKACPDGVDVYFDNVGGEILDAALLCLNKFARVAVCGWISTYNDADAPGPKNLWQLVAESVTIQGFVVIDYMDRFPEAIGQLAEWVMSGQIQFKEDIVDGLDNILPAFLKLFDGSNQGKLMVRIPEE</sequence>